<reference evidence="19 20" key="1">
    <citation type="submission" date="2016-11" db="EMBL/GenBank/DDBJ databases">
        <authorList>
            <person name="Jaros S."/>
            <person name="Januszkiewicz K."/>
            <person name="Wedrychowicz H."/>
        </authorList>
    </citation>
    <scope>NUCLEOTIDE SEQUENCE [LARGE SCALE GENOMIC DNA]</scope>
    <source>
        <strain evidence="19 20">DSM 17918</strain>
    </source>
</reference>
<evidence type="ECO:0000256" key="7">
    <source>
        <dbReference type="ARBA" id="ARBA00022837"/>
    </source>
</evidence>
<accession>A0A1M4U8W0</accession>
<evidence type="ECO:0000256" key="17">
    <source>
        <dbReference type="PROSITE-ProRule" id="PRU00169"/>
    </source>
</evidence>
<dbReference type="GO" id="GO:0042173">
    <property type="term" value="P:regulation of sporulation resulting in formation of a cellular spore"/>
    <property type="evidence" value="ECO:0007669"/>
    <property type="project" value="InterPro"/>
</dbReference>
<dbReference type="InterPro" id="IPR001789">
    <property type="entry name" value="Sig_transdc_resp-reg_receiver"/>
</dbReference>
<keyword evidence="9 15" id="KW-0902">Two-component regulatory system</keyword>
<dbReference type="GO" id="GO:0005509">
    <property type="term" value="F:calcium ion binding"/>
    <property type="evidence" value="ECO:0007669"/>
    <property type="project" value="UniProtKB-UniRule"/>
</dbReference>
<dbReference type="PIRSF" id="PIRSF002937">
    <property type="entry name" value="Res_reg_Spo0A"/>
    <property type="match status" value="1"/>
</dbReference>
<dbReference type="InterPro" id="IPR052048">
    <property type="entry name" value="ST_Response_Regulator"/>
</dbReference>
<dbReference type="PANTHER" id="PTHR43228">
    <property type="entry name" value="TWO-COMPONENT RESPONSE REGULATOR"/>
    <property type="match status" value="1"/>
</dbReference>
<dbReference type="InterPro" id="IPR016032">
    <property type="entry name" value="Sig_transdc_resp-reg_C-effctor"/>
</dbReference>
<evidence type="ECO:0000256" key="3">
    <source>
        <dbReference type="ARBA" id="ARBA00022490"/>
    </source>
</evidence>
<evidence type="ECO:0000256" key="15">
    <source>
        <dbReference type="PIRNR" id="PIRNR002937"/>
    </source>
</evidence>
<dbReference type="SUPFAM" id="SSF46894">
    <property type="entry name" value="C-terminal effector domain of the bipartite response regulators"/>
    <property type="match status" value="1"/>
</dbReference>
<feature type="binding site" evidence="16">
    <location>
        <position position="9"/>
    </location>
    <ligand>
        <name>Ca(2+)</name>
        <dbReference type="ChEBI" id="CHEBI:29108"/>
    </ligand>
</feature>
<evidence type="ECO:0000256" key="11">
    <source>
        <dbReference type="ARBA" id="ARBA00023125"/>
    </source>
</evidence>
<dbReference type="STRING" id="1121256.SAMN02746089_00413"/>
<evidence type="ECO:0000256" key="10">
    <source>
        <dbReference type="ARBA" id="ARBA00023015"/>
    </source>
</evidence>
<dbReference type="PANTHER" id="PTHR43228:SF5">
    <property type="entry name" value="STAGE 0 SPORULATION PROTEIN A"/>
    <property type="match status" value="1"/>
</dbReference>
<evidence type="ECO:0000256" key="8">
    <source>
        <dbReference type="ARBA" id="ARBA00022969"/>
    </source>
</evidence>
<keyword evidence="4 15" id="KW-0678">Repressor</keyword>
<dbReference type="InterPro" id="IPR014879">
    <property type="entry name" value="Spo0A_C"/>
</dbReference>
<dbReference type="Gene3D" id="1.10.10.10">
    <property type="entry name" value="Winged helix-like DNA-binding domain superfamily/Winged helix DNA-binding domain"/>
    <property type="match status" value="1"/>
</dbReference>
<evidence type="ECO:0000256" key="1">
    <source>
        <dbReference type="ARBA" id="ARBA00004496"/>
    </source>
</evidence>
<dbReference type="NCBIfam" id="TIGR02875">
    <property type="entry name" value="spore_0_A"/>
    <property type="match status" value="1"/>
</dbReference>
<keyword evidence="20" id="KW-1185">Reference proteome</keyword>
<dbReference type="GO" id="GO:0005737">
    <property type="term" value="C:cytoplasm"/>
    <property type="evidence" value="ECO:0007669"/>
    <property type="project" value="UniProtKB-SubCell"/>
</dbReference>
<dbReference type="Pfam" id="PF00072">
    <property type="entry name" value="Response_reg"/>
    <property type="match status" value="1"/>
</dbReference>
<dbReference type="Gene3D" id="3.40.50.2300">
    <property type="match status" value="1"/>
</dbReference>
<evidence type="ECO:0000256" key="14">
    <source>
        <dbReference type="ARBA" id="ARBA00024867"/>
    </source>
</evidence>
<keyword evidence="10 15" id="KW-0805">Transcription regulation</keyword>
<keyword evidence="8 15" id="KW-0749">Sporulation</keyword>
<proteinExistence type="predicted"/>
<keyword evidence="7 15" id="KW-0106">Calcium</keyword>
<dbReference type="GO" id="GO:0003677">
    <property type="term" value="F:DNA binding"/>
    <property type="evidence" value="ECO:0007669"/>
    <property type="project" value="UniProtKB-KW"/>
</dbReference>
<dbReference type="AlphaFoldDB" id="A0A1M4U8W0"/>
<dbReference type="GO" id="GO:0000160">
    <property type="term" value="P:phosphorelay signal transduction system"/>
    <property type="evidence" value="ECO:0007669"/>
    <property type="project" value="UniProtKB-UniRule"/>
</dbReference>
<keyword evidence="6 15" id="KW-0479">Metal-binding</keyword>
<dbReference type="EMBL" id="FQVH01000002">
    <property type="protein sequence ID" value="SHE53179.1"/>
    <property type="molecule type" value="Genomic_DNA"/>
</dbReference>
<dbReference type="InterPro" id="IPR011006">
    <property type="entry name" value="CheY-like_superfamily"/>
</dbReference>
<evidence type="ECO:0000256" key="9">
    <source>
        <dbReference type="ARBA" id="ARBA00023012"/>
    </source>
</evidence>
<evidence type="ECO:0000256" key="12">
    <source>
        <dbReference type="ARBA" id="ARBA00023159"/>
    </source>
</evidence>
<keyword evidence="3 15" id="KW-0963">Cytoplasm</keyword>
<dbReference type="PROSITE" id="PS50110">
    <property type="entry name" value="RESPONSE_REGULATORY"/>
    <property type="match status" value="1"/>
</dbReference>
<keyword evidence="5 17" id="KW-0597">Phosphoprotein</keyword>
<dbReference type="GO" id="GO:0003700">
    <property type="term" value="F:DNA-binding transcription factor activity"/>
    <property type="evidence" value="ECO:0007669"/>
    <property type="project" value="InterPro"/>
</dbReference>
<dbReference type="SUPFAM" id="SSF52172">
    <property type="entry name" value="CheY-like"/>
    <property type="match status" value="1"/>
</dbReference>
<protein>
    <recommendedName>
        <fullName evidence="2 15">Stage 0 sporulation protein A homolog</fullName>
    </recommendedName>
</protein>
<evidence type="ECO:0000256" key="13">
    <source>
        <dbReference type="ARBA" id="ARBA00023163"/>
    </source>
</evidence>
<keyword evidence="12 15" id="KW-0010">Activator</keyword>
<comment type="cofactor">
    <cofactor evidence="15 16">
        <name>Ca(2+)</name>
        <dbReference type="ChEBI" id="CHEBI:29108"/>
    </cofactor>
    <text evidence="15 16">Binds 1 Ca(2+) ion per subunit.</text>
</comment>
<feature type="modified residue" description="4-aspartylphosphate" evidence="17">
    <location>
        <position position="54"/>
    </location>
</feature>
<evidence type="ECO:0000256" key="6">
    <source>
        <dbReference type="ARBA" id="ARBA00022723"/>
    </source>
</evidence>
<evidence type="ECO:0000259" key="18">
    <source>
        <dbReference type="PROSITE" id="PS50110"/>
    </source>
</evidence>
<dbReference type="GO" id="GO:0030435">
    <property type="term" value="P:sporulation resulting in formation of a cellular spore"/>
    <property type="evidence" value="ECO:0007669"/>
    <property type="project" value="UniProtKB-UniRule"/>
</dbReference>
<feature type="binding site" evidence="16">
    <location>
        <position position="54"/>
    </location>
    <ligand>
        <name>Ca(2+)</name>
        <dbReference type="ChEBI" id="CHEBI:29108"/>
    </ligand>
</feature>
<evidence type="ECO:0000313" key="20">
    <source>
        <dbReference type="Proteomes" id="UP000184088"/>
    </source>
</evidence>
<dbReference type="InterPro" id="IPR012052">
    <property type="entry name" value="Spore_0_A"/>
</dbReference>
<evidence type="ECO:0000256" key="5">
    <source>
        <dbReference type="ARBA" id="ARBA00022553"/>
    </source>
</evidence>
<organism evidence="19 20">
    <name type="scientific">Caldanaerobius fijiensis DSM 17918</name>
    <dbReference type="NCBI Taxonomy" id="1121256"/>
    <lineage>
        <taxon>Bacteria</taxon>
        <taxon>Bacillati</taxon>
        <taxon>Bacillota</taxon>
        <taxon>Clostridia</taxon>
        <taxon>Thermoanaerobacterales</taxon>
        <taxon>Thermoanaerobacteraceae</taxon>
        <taxon>Caldanaerobius</taxon>
    </lineage>
</organism>
<feature type="binding site" evidence="16">
    <location>
        <position position="8"/>
    </location>
    <ligand>
        <name>Ca(2+)</name>
        <dbReference type="ChEBI" id="CHEBI:29108"/>
    </ligand>
</feature>
<dbReference type="CDD" id="cd17561">
    <property type="entry name" value="REC_Spo0A"/>
    <property type="match status" value="1"/>
</dbReference>
<evidence type="ECO:0000256" key="16">
    <source>
        <dbReference type="PIRSR" id="PIRSR002937-1"/>
    </source>
</evidence>
<evidence type="ECO:0000256" key="2">
    <source>
        <dbReference type="ARBA" id="ARBA00018672"/>
    </source>
</evidence>
<comment type="subcellular location">
    <subcellularLocation>
        <location evidence="1 15">Cytoplasm</location>
    </subcellularLocation>
</comment>
<dbReference type="GO" id="GO:0051606">
    <property type="term" value="P:detection of stimulus"/>
    <property type="evidence" value="ECO:0007669"/>
    <property type="project" value="UniProtKB-UniRule"/>
</dbReference>
<gene>
    <name evidence="19" type="ORF">SAMN02746089_00413</name>
</gene>
<dbReference type="InterPro" id="IPR036388">
    <property type="entry name" value="WH-like_DNA-bd_sf"/>
</dbReference>
<dbReference type="Proteomes" id="UP000184088">
    <property type="component" value="Unassembled WGS sequence"/>
</dbReference>
<name>A0A1M4U8W0_9THEO</name>
<evidence type="ECO:0000313" key="19">
    <source>
        <dbReference type="EMBL" id="SHE53179.1"/>
    </source>
</evidence>
<feature type="domain" description="Response regulatory" evidence="18">
    <location>
        <begin position="3"/>
        <end position="121"/>
    </location>
</feature>
<dbReference type="Pfam" id="PF08769">
    <property type="entry name" value="Spo0A_C"/>
    <property type="match status" value="1"/>
</dbReference>
<keyword evidence="11 15" id="KW-0238">DNA-binding</keyword>
<sequence length="259" mass="29475">MIKLLIVDDNKEFCSILTDYFNNKEDIDVIGVANDGNQAIKLIMELNPDLVLLDIIMPYLDGLGVLETIKSLNLLKMPKIIVLSAVGQERITQMAINLNVDYYILKPFDLNTLYRRIKDIFMLPLNNDYNEGLKPELDTANLEAKITEIIQEIGIPAHIKGYLYIRDAIYMVINNVEMIGAITKELYPKIAIKYNTTPSRVERAIRHAIEVAWSHGKLETINNIFGSTIDEYKGKPTNSQFIAFIADKLRLQLNMNKVG</sequence>
<keyword evidence="13 15" id="KW-0804">Transcription</keyword>
<evidence type="ECO:0000256" key="4">
    <source>
        <dbReference type="ARBA" id="ARBA00022491"/>
    </source>
</evidence>
<dbReference type="SMART" id="SM00448">
    <property type="entry name" value="REC"/>
    <property type="match status" value="1"/>
</dbReference>
<comment type="function">
    <text evidence="14 15">May play the central regulatory role in sporulation. It may be an element of the effector pathway responsible for the activation of sporulation genes in response to nutritional stress. Spo0A may act in concert with spo0H (a sigma factor) to control the expression of some genes that are critical to the sporulation process.</text>
</comment>